<dbReference type="SUPFAM" id="SSF52540">
    <property type="entry name" value="P-loop containing nucleoside triphosphate hydrolases"/>
    <property type="match status" value="1"/>
</dbReference>
<protein>
    <recommendedName>
        <fullName evidence="3">AAA domain-containing protein</fullName>
    </recommendedName>
</protein>
<name>A0A830H0J0_9CREN</name>
<sequence>MRKLKFGIDYPMTLLLGIRRSGKSSLVKVLAKQEDAIWIYLDLRKFDTSTYINYKDLLQELERGINAFLPSKLKKAFTALRGVSLMGVNIRFSWGKERVEFSQILDKLSEVGEKEGKKGSVNLR</sequence>
<evidence type="ECO:0000313" key="1">
    <source>
        <dbReference type="EMBL" id="GGP22205.1"/>
    </source>
</evidence>
<keyword evidence="2" id="KW-1185">Reference proteome</keyword>
<organism evidence="1 2">
    <name type="scientific">Thermocladium modestius</name>
    <dbReference type="NCBI Taxonomy" id="62609"/>
    <lineage>
        <taxon>Archaea</taxon>
        <taxon>Thermoproteota</taxon>
        <taxon>Thermoprotei</taxon>
        <taxon>Thermoproteales</taxon>
        <taxon>Thermoproteaceae</taxon>
        <taxon>Thermocladium</taxon>
    </lineage>
</organism>
<dbReference type="InterPro" id="IPR027417">
    <property type="entry name" value="P-loop_NTPase"/>
</dbReference>
<accession>A0A830H0J0</accession>
<gene>
    <name evidence="1" type="ORF">GCM10007981_17330</name>
</gene>
<dbReference type="PANTHER" id="PTHR34301">
    <property type="entry name" value="DNA-BINDING PROTEIN-RELATED"/>
    <property type="match status" value="1"/>
</dbReference>
<dbReference type="PANTHER" id="PTHR34301:SF8">
    <property type="entry name" value="ATPASE DOMAIN-CONTAINING PROTEIN"/>
    <property type="match status" value="1"/>
</dbReference>
<evidence type="ECO:0008006" key="3">
    <source>
        <dbReference type="Google" id="ProtNLM"/>
    </source>
</evidence>
<dbReference type="EMBL" id="BMNL01000004">
    <property type="protein sequence ID" value="GGP22205.1"/>
    <property type="molecule type" value="Genomic_DNA"/>
</dbReference>
<reference evidence="1" key="1">
    <citation type="journal article" date="2014" name="Int. J. Syst. Evol. Microbiol.">
        <title>Complete genome sequence of Corynebacterium casei LMG S-19264T (=DSM 44701T), isolated from a smear-ripened cheese.</title>
        <authorList>
            <consortium name="US DOE Joint Genome Institute (JGI-PGF)"/>
            <person name="Walter F."/>
            <person name="Albersmeier A."/>
            <person name="Kalinowski J."/>
            <person name="Ruckert C."/>
        </authorList>
    </citation>
    <scope>NUCLEOTIDE SEQUENCE</scope>
    <source>
        <strain evidence="1">JCM 10088</strain>
    </source>
</reference>
<dbReference type="AlphaFoldDB" id="A0A830H0J0"/>
<evidence type="ECO:0000313" key="2">
    <source>
        <dbReference type="Proteomes" id="UP000610960"/>
    </source>
</evidence>
<dbReference type="Proteomes" id="UP000610960">
    <property type="component" value="Unassembled WGS sequence"/>
</dbReference>
<comment type="caution">
    <text evidence="1">The sequence shown here is derived from an EMBL/GenBank/DDBJ whole genome shotgun (WGS) entry which is preliminary data.</text>
</comment>
<reference evidence="1" key="2">
    <citation type="submission" date="2020-09" db="EMBL/GenBank/DDBJ databases">
        <authorList>
            <person name="Sun Q."/>
            <person name="Ohkuma M."/>
        </authorList>
    </citation>
    <scope>NUCLEOTIDE SEQUENCE</scope>
    <source>
        <strain evidence="1">JCM 10088</strain>
    </source>
</reference>
<dbReference type="Gene3D" id="3.40.50.300">
    <property type="entry name" value="P-loop containing nucleotide triphosphate hydrolases"/>
    <property type="match status" value="1"/>
</dbReference>
<proteinExistence type="predicted"/>
<dbReference type="RefSeq" id="WP_229657750.1">
    <property type="nucleotide sequence ID" value="NZ_BMNL01000004.1"/>
</dbReference>